<gene>
    <name evidence="1" type="ORF">SAMN05660206_11281</name>
</gene>
<protein>
    <recommendedName>
        <fullName evidence="3">Type I phosphodiesterase / nucleotide pyrophosphatase</fullName>
    </recommendedName>
</protein>
<dbReference type="Proteomes" id="UP000198785">
    <property type="component" value="Unassembled WGS sequence"/>
</dbReference>
<dbReference type="AlphaFoldDB" id="A0A1I6VBW6"/>
<evidence type="ECO:0000313" key="1">
    <source>
        <dbReference type="EMBL" id="SFT11014.1"/>
    </source>
</evidence>
<reference evidence="1 2" key="1">
    <citation type="submission" date="2016-10" db="EMBL/GenBank/DDBJ databases">
        <authorList>
            <person name="de Groot N.N."/>
        </authorList>
    </citation>
    <scope>NUCLEOTIDE SEQUENCE [LARGE SCALE GENOMIC DNA]</scope>
    <source>
        <strain evidence="1 2">DSM 22789</strain>
    </source>
</reference>
<keyword evidence="2" id="KW-1185">Reference proteome</keyword>
<dbReference type="SUPFAM" id="SSF53649">
    <property type="entry name" value="Alkaline phosphatase-like"/>
    <property type="match status" value="1"/>
</dbReference>
<dbReference type="STRING" id="683125.SAMN05660206_11281"/>
<sequence length="202" mass="22793">MVDAIAKADRQVGELYAAIRYREQYHNEEWMFIVITDHGRDVATGFSHGGQSERERGIWIATNAKNLNQHFHAHTPAIVDILPSMARHLGVSIPTIQRYELDGVPFIGDVSIADPTAKLENNKLTITWTPFSREGKVKIYVTPTDNFNKSGPGNADEYALIAEVDLAKRKVEVELPEAFAQEQAFKIVIEGEHNALNRWVKR</sequence>
<organism evidence="1 2">
    <name type="scientific">Sphingobacterium wenxiniae</name>
    <dbReference type="NCBI Taxonomy" id="683125"/>
    <lineage>
        <taxon>Bacteria</taxon>
        <taxon>Pseudomonadati</taxon>
        <taxon>Bacteroidota</taxon>
        <taxon>Sphingobacteriia</taxon>
        <taxon>Sphingobacteriales</taxon>
        <taxon>Sphingobacteriaceae</taxon>
        <taxon>Sphingobacterium</taxon>
    </lineage>
</organism>
<dbReference type="EMBL" id="FOZZ01000012">
    <property type="protein sequence ID" value="SFT11014.1"/>
    <property type="molecule type" value="Genomic_DNA"/>
</dbReference>
<name>A0A1I6VBW6_9SPHI</name>
<dbReference type="InterPro" id="IPR017850">
    <property type="entry name" value="Alkaline_phosphatase_core_sf"/>
</dbReference>
<proteinExistence type="predicted"/>
<dbReference type="Gene3D" id="3.40.720.10">
    <property type="entry name" value="Alkaline Phosphatase, subunit A"/>
    <property type="match status" value="1"/>
</dbReference>
<evidence type="ECO:0000313" key="2">
    <source>
        <dbReference type="Proteomes" id="UP000198785"/>
    </source>
</evidence>
<accession>A0A1I6VBW6</accession>
<evidence type="ECO:0008006" key="3">
    <source>
        <dbReference type="Google" id="ProtNLM"/>
    </source>
</evidence>